<reference evidence="2" key="1">
    <citation type="journal article" date="2019" name="Int. J. Syst. Evol. Microbiol.">
        <title>The Global Catalogue of Microorganisms (GCM) 10K type strain sequencing project: providing services to taxonomists for standard genome sequencing and annotation.</title>
        <authorList>
            <consortium name="The Broad Institute Genomics Platform"/>
            <consortium name="The Broad Institute Genome Sequencing Center for Infectious Disease"/>
            <person name="Wu L."/>
            <person name="Ma J."/>
        </authorList>
    </citation>
    <scope>NUCLEOTIDE SEQUENCE [LARGE SCALE GENOMIC DNA]</scope>
    <source>
        <strain evidence="2">KACC 12634</strain>
    </source>
</reference>
<dbReference type="Proteomes" id="UP001596470">
    <property type="component" value="Unassembled WGS sequence"/>
</dbReference>
<organism evidence="1 2">
    <name type="scientific">Glycomyces mayteni</name>
    <dbReference type="NCBI Taxonomy" id="543887"/>
    <lineage>
        <taxon>Bacteria</taxon>
        <taxon>Bacillati</taxon>
        <taxon>Actinomycetota</taxon>
        <taxon>Actinomycetes</taxon>
        <taxon>Glycomycetales</taxon>
        <taxon>Glycomycetaceae</taxon>
        <taxon>Glycomyces</taxon>
    </lineage>
</organism>
<proteinExistence type="predicted"/>
<dbReference type="InterPro" id="IPR011990">
    <property type="entry name" value="TPR-like_helical_dom_sf"/>
</dbReference>
<evidence type="ECO:0000313" key="2">
    <source>
        <dbReference type="Proteomes" id="UP001596470"/>
    </source>
</evidence>
<protein>
    <recommendedName>
        <fullName evidence="3">Tetratricopeptide repeat protein</fullName>
    </recommendedName>
</protein>
<keyword evidence="2" id="KW-1185">Reference proteome</keyword>
<dbReference type="RefSeq" id="WP_382356628.1">
    <property type="nucleotide sequence ID" value="NZ_JBHMBP010000005.1"/>
</dbReference>
<dbReference type="EMBL" id="JBHSYS010000005">
    <property type="protein sequence ID" value="MFC6959879.1"/>
    <property type="molecule type" value="Genomic_DNA"/>
</dbReference>
<comment type="caution">
    <text evidence="1">The sequence shown here is derived from an EMBL/GenBank/DDBJ whole genome shotgun (WGS) entry which is preliminary data.</text>
</comment>
<sequence length="334" mass="36912">MVYGKTDQERYELKTTQLKEFVKDDEDHGYSVSDRARVRYAVRALNAAESHLSRLDPLLTDVRARYAEALFRAGTGARRLRDHLGYVIREASVIHGPKSPVVGGLKIIQAEERPIGGARALRKIARIRFQAEQMRELGGLPYAFAMQDLAERLRASGRHEQFAETLGSLVRDRNSLGLNDDEQLLFAQLVGAALMEAGEVETALPLLEEARRRPGDPAEAIPGDADWETGFLAVTTAACQLANGKPEDAEGVLSDALQRLGADGDDQDKHLGKLRHRTVFELGTAVFLQGRTVEAVDRFQEACDLIARTASPQEATFTAYRNTRVYAEIRARGA</sequence>
<dbReference type="SUPFAM" id="SSF48452">
    <property type="entry name" value="TPR-like"/>
    <property type="match status" value="1"/>
</dbReference>
<name>A0ABW2DFZ5_9ACTN</name>
<evidence type="ECO:0000313" key="1">
    <source>
        <dbReference type="EMBL" id="MFC6959879.1"/>
    </source>
</evidence>
<evidence type="ECO:0008006" key="3">
    <source>
        <dbReference type="Google" id="ProtNLM"/>
    </source>
</evidence>
<gene>
    <name evidence="1" type="ORF">ACFQS3_22035</name>
</gene>
<dbReference type="Gene3D" id="1.25.40.10">
    <property type="entry name" value="Tetratricopeptide repeat domain"/>
    <property type="match status" value="1"/>
</dbReference>
<accession>A0ABW2DFZ5</accession>